<reference evidence="11" key="2">
    <citation type="submission" date="2016-02" db="EMBL/GenBank/DDBJ databases">
        <title>Genome sequencing of Aspergillus luchuensis NBRC 4314.</title>
        <authorList>
            <person name="Yamada O."/>
        </authorList>
    </citation>
    <scope>NUCLEOTIDE SEQUENCE [LARGE SCALE GENOMIC DNA]</scope>
    <source>
        <strain evidence="11">RIB 2604</strain>
    </source>
</reference>
<sequence length="314" mass="35943">MPNYHVLTYSTSRIFHTSYMGTQNSSKETRDRAKVLAAEIGAYHTDFNFDTVITAMMNVFTIVTNFQPKFKVHGGTRAENQALQNIQARLRMVLSYLFASLLPTVRQRPGGGGLLVLGSSNVDGTLRGYLTKYDASSADLNPIGSISKVDLKKFIAWARDSFDLPILDDFLTATPTAELEPITATYVQSDEADMGVTYAELSVFGYLRKVAKLGPWSMYERLLHMWGNEYSPREIYEKTRHFFYNYSINRHKMTVLTPSYHAEQYSPEDNRHDLRQFLYPSFSWAYKKMEDSVQYWESKGWTTGKAQKKSVKAD</sequence>
<keyword evidence="6" id="KW-0067">ATP-binding</keyword>
<dbReference type="InterPro" id="IPR003694">
    <property type="entry name" value="NAD_synthase"/>
</dbReference>
<name>A0A146FPN6_ASPKA</name>
<dbReference type="GO" id="GO:0004359">
    <property type="term" value="F:glutaminase activity"/>
    <property type="evidence" value="ECO:0007669"/>
    <property type="project" value="InterPro"/>
</dbReference>
<dbReference type="FunFam" id="3.40.50.620:FF:000036">
    <property type="entry name" value="Glutamine-dependent NAD(+) synthetase"/>
    <property type="match status" value="1"/>
</dbReference>
<dbReference type="EMBL" id="BCWF01000023">
    <property type="protein sequence ID" value="GAT27770.1"/>
    <property type="molecule type" value="Genomic_DNA"/>
</dbReference>
<dbReference type="PANTHER" id="PTHR23090">
    <property type="entry name" value="NH 3 /GLUTAMINE-DEPENDENT NAD + SYNTHETASE"/>
    <property type="match status" value="1"/>
</dbReference>
<evidence type="ECO:0000256" key="1">
    <source>
        <dbReference type="ARBA" id="ARBA00005188"/>
    </source>
</evidence>
<dbReference type="PANTHER" id="PTHR23090:SF9">
    <property type="entry name" value="GLUTAMINE-DEPENDENT NAD(+) SYNTHETASE"/>
    <property type="match status" value="1"/>
</dbReference>
<dbReference type="GO" id="GO:0005524">
    <property type="term" value="F:ATP binding"/>
    <property type="evidence" value="ECO:0007669"/>
    <property type="project" value="UniProtKB-KW"/>
</dbReference>
<comment type="caution">
    <text evidence="10">The sequence shown here is derived from an EMBL/GenBank/DDBJ whole genome shotgun (WGS) entry which is preliminary data.</text>
</comment>
<keyword evidence="4" id="KW-0436">Ligase</keyword>
<dbReference type="Gene3D" id="3.40.50.620">
    <property type="entry name" value="HUPs"/>
    <property type="match status" value="1"/>
</dbReference>
<evidence type="ECO:0000256" key="3">
    <source>
        <dbReference type="ARBA" id="ARBA00012743"/>
    </source>
</evidence>
<evidence type="ECO:0000256" key="5">
    <source>
        <dbReference type="ARBA" id="ARBA00022741"/>
    </source>
</evidence>
<gene>
    <name evidence="10" type="ORF">RIB2604_02301270</name>
</gene>
<dbReference type="GO" id="GO:0005737">
    <property type="term" value="C:cytoplasm"/>
    <property type="evidence" value="ECO:0007669"/>
    <property type="project" value="InterPro"/>
</dbReference>
<evidence type="ECO:0000313" key="11">
    <source>
        <dbReference type="Proteomes" id="UP000075230"/>
    </source>
</evidence>
<dbReference type="GO" id="GO:0003952">
    <property type="term" value="F:NAD+ synthase (glutamine-hydrolyzing) activity"/>
    <property type="evidence" value="ECO:0007669"/>
    <property type="project" value="UniProtKB-EC"/>
</dbReference>
<dbReference type="Proteomes" id="UP000075230">
    <property type="component" value="Unassembled WGS sequence"/>
</dbReference>
<dbReference type="EC" id="6.3.5.1" evidence="3"/>
<comment type="similarity">
    <text evidence="2">In the C-terminal section; belongs to the NAD synthetase family.</text>
</comment>
<evidence type="ECO:0000256" key="2">
    <source>
        <dbReference type="ARBA" id="ARBA00007145"/>
    </source>
</evidence>
<accession>A0A146FPN6</accession>
<dbReference type="CDD" id="cd00553">
    <property type="entry name" value="NAD_synthase"/>
    <property type="match status" value="1"/>
</dbReference>
<evidence type="ECO:0000256" key="6">
    <source>
        <dbReference type="ARBA" id="ARBA00022840"/>
    </source>
</evidence>
<feature type="domain" description="NAD/GMP synthase" evidence="9">
    <location>
        <begin position="15"/>
        <end position="202"/>
    </location>
</feature>
<reference evidence="10 11" key="1">
    <citation type="journal article" date="2016" name="DNA Res.">
        <title>Genome sequence of Aspergillus luchuensis NBRC 4314.</title>
        <authorList>
            <person name="Yamada O."/>
            <person name="Machida M."/>
            <person name="Hosoyama A."/>
            <person name="Goto M."/>
            <person name="Takahashi T."/>
            <person name="Futagami T."/>
            <person name="Yamagata Y."/>
            <person name="Takeuchi M."/>
            <person name="Kobayashi T."/>
            <person name="Koike H."/>
            <person name="Abe K."/>
            <person name="Asai K."/>
            <person name="Arita M."/>
            <person name="Fujita N."/>
            <person name="Fukuda K."/>
            <person name="Higa K."/>
            <person name="Horikawa H."/>
            <person name="Ishikawa T."/>
            <person name="Jinno K."/>
            <person name="Kato Y."/>
            <person name="Kirimura K."/>
            <person name="Mizutani O."/>
            <person name="Nakasone K."/>
            <person name="Sano M."/>
            <person name="Shiraishi Y."/>
            <person name="Tsukahara M."/>
            <person name="Gomi K."/>
        </authorList>
    </citation>
    <scope>NUCLEOTIDE SEQUENCE [LARGE SCALE GENOMIC DNA]</scope>
    <source>
        <strain evidence="10 11">RIB 2604</strain>
    </source>
</reference>
<dbReference type="SUPFAM" id="SSF52402">
    <property type="entry name" value="Adenine nucleotide alpha hydrolases-like"/>
    <property type="match status" value="1"/>
</dbReference>
<dbReference type="InterPro" id="IPR014729">
    <property type="entry name" value="Rossmann-like_a/b/a_fold"/>
</dbReference>
<evidence type="ECO:0000256" key="4">
    <source>
        <dbReference type="ARBA" id="ARBA00022598"/>
    </source>
</evidence>
<evidence type="ECO:0000313" key="10">
    <source>
        <dbReference type="EMBL" id="GAT27770.1"/>
    </source>
</evidence>
<dbReference type="AlphaFoldDB" id="A0A146FPN6"/>
<proteinExistence type="inferred from homology"/>
<protein>
    <recommendedName>
        <fullName evidence="3">NAD(+) synthase (glutamine-hydrolyzing)</fullName>
        <ecNumber evidence="3">6.3.5.1</ecNumber>
    </recommendedName>
    <alternativeName>
        <fullName evidence="8">NAD(+) synthase [glutamine-hydrolyzing]</fullName>
    </alternativeName>
</protein>
<organism evidence="10 11">
    <name type="scientific">Aspergillus kawachii</name>
    <name type="common">White koji mold</name>
    <name type="synonym">Aspergillus awamori var. kawachi</name>
    <dbReference type="NCBI Taxonomy" id="1069201"/>
    <lineage>
        <taxon>Eukaryota</taxon>
        <taxon>Fungi</taxon>
        <taxon>Dikarya</taxon>
        <taxon>Ascomycota</taxon>
        <taxon>Pezizomycotina</taxon>
        <taxon>Eurotiomycetes</taxon>
        <taxon>Eurotiomycetidae</taxon>
        <taxon>Eurotiales</taxon>
        <taxon>Aspergillaceae</taxon>
        <taxon>Aspergillus</taxon>
        <taxon>Aspergillus subgen. Circumdati</taxon>
    </lineage>
</organism>
<dbReference type="InterPro" id="IPR022310">
    <property type="entry name" value="NAD/GMP_synthase"/>
</dbReference>
<evidence type="ECO:0000256" key="8">
    <source>
        <dbReference type="ARBA" id="ARBA00030681"/>
    </source>
</evidence>
<keyword evidence="5" id="KW-0547">Nucleotide-binding</keyword>
<dbReference type="UniPathway" id="UPA00253"/>
<keyword evidence="7" id="KW-0520">NAD</keyword>
<dbReference type="GO" id="GO:0009435">
    <property type="term" value="P:NAD+ biosynthetic process"/>
    <property type="evidence" value="ECO:0007669"/>
    <property type="project" value="UniProtKB-UniPathway"/>
</dbReference>
<comment type="pathway">
    <text evidence="1">Cofactor biosynthesis; NAD(+) biosynthesis; NAD(+) from deamido-NAD(+) (L-Gln route): step 1/1.</text>
</comment>
<evidence type="ECO:0000256" key="7">
    <source>
        <dbReference type="ARBA" id="ARBA00023027"/>
    </source>
</evidence>
<evidence type="ECO:0000259" key="9">
    <source>
        <dbReference type="Pfam" id="PF02540"/>
    </source>
</evidence>
<dbReference type="Pfam" id="PF02540">
    <property type="entry name" value="NAD_synthase"/>
    <property type="match status" value="1"/>
</dbReference>
<dbReference type="VEuPathDB" id="FungiDB:ASPFODRAFT_143642"/>